<protein>
    <recommendedName>
        <fullName evidence="1">Phage ABA sandwich domain-containing protein</fullName>
    </recommendedName>
</protein>
<evidence type="ECO:0000313" key="3">
    <source>
        <dbReference type="Proteomes" id="UP001292084"/>
    </source>
</evidence>
<comment type="caution">
    <text evidence="2">The sequence shown here is derived from an EMBL/GenBank/DDBJ whole genome shotgun (WGS) entry which is preliminary data.</text>
</comment>
<sequence length="110" mass="12489">MAEFKIDRIIAEKVMEWNVFCHENIDVIEVYAGDDVLYIPGDYQPTKNIENAFMVIDQFHRVEIETGRDAGQHCVTIRDDAGWLLSFHYAETVPMALCGAALKAKGIKID</sequence>
<gene>
    <name evidence="2" type="ORF">UFB30_08510</name>
</gene>
<accession>A0ABU5KMV0</accession>
<feature type="domain" description="Phage ABA sandwich" evidence="1">
    <location>
        <begin position="8"/>
        <end position="102"/>
    </location>
</feature>
<proteinExistence type="predicted"/>
<dbReference type="InterPro" id="IPR041270">
    <property type="entry name" value="Phage_ABA_S"/>
</dbReference>
<dbReference type="Gene3D" id="3.30.2120.10">
    <property type="entry name" value="Bacillus phage protein-like"/>
    <property type="match status" value="1"/>
</dbReference>
<evidence type="ECO:0000259" key="1">
    <source>
        <dbReference type="Pfam" id="PF18066"/>
    </source>
</evidence>
<keyword evidence="3" id="KW-1185">Reference proteome</keyword>
<dbReference type="InterPro" id="IPR028985">
    <property type="entry name" value="Bacillus_phage_prot-like"/>
</dbReference>
<name>A0ABU5KMV0_9BACL</name>
<dbReference type="RefSeq" id="WP_322421246.1">
    <property type="nucleotide sequence ID" value="NZ_JAXQNN010000002.1"/>
</dbReference>
<dbReference type="Proteomes" id="UP001292084">
    <property type="component" value="Unassembled WGS sequence"/>
</dbReference>
<dbReference type="EMBL" id="JAXQNN010000002">
    <property type="protein sequence ID" value="MDZ5712271.1"/>
    <property type="molecule type" value="Genomic_DNA"/>
</dbReference>
<reference evidence="2 3" key="1">
    <citation type="submission" date="2023-12" db="EMBL/GenBank/DDBJ databases">
        <title>Jeotgalibacillus haloalkaliphilus sp. nov., a novel salt-tolerant bacteria, isolated from the estuary of the Fenhe River into the Yellow River.</title>
        <authorList>
            <person name="Li Y."/>
        </authorList>
    </citation>
    <scope>NUCLEOTIDE SEQUENCE [LARGE SCALE GENOMIC DNA]</scope>
    <source>
        <strain evidence="2 3">HH7-29</strain>
    </source>
</reference>
<dbReference type="Pfam" id="PF18066">
    <property type="entry name" value="Phage_ABA_S"/>
    <property type="match status" value="1"/>
</dbReference>
<evidence type="ECO:0000313" key="2">
    <source>
        <dbReference type="EMBL" id="MDZ5712271.1"/>
    </source>
</evidence>
<organism evidence="2 3">
    <name type="scientific">Jeotgalibacillus haloalkalitolerans</name>
    <dbReference type="NCBI Taxonomy" id="3104292"/>
    <lineage>
        <taxon>Bacteria</taxon>
        <taxon>Bacillati</taxon>
        <taxon>Bacillota</taxon>
        <taxon>Bacilli</taxon>
        <taxon>Bacillales</taxon>
        <taxon>Caryophanaceae</taxon>
        <taxon>Jeotgalibacillus</taxon>
    </lineage>
</organism>